<dbReference type="InterPro" id="IPR012902">
    <property type="entry name" value="N_methyl_site"/>
</dbReference>
<organism evidence="2 3">
    <name type="scientific">Paractinoplanes aksuensis</name>
    <dbReference type="NCBI Taxonomy" id="2939490"/>
    <lineage>
        <taxon>Bacteria</taxon>
        <taxon>Bacillati</taxon>
        <taxon>Actinomycetota</taxon>
        <taxon>Actinomycetes</taxon>
        <taxon>Micromonosporales</taxon>
        <taxon>Micromonosporaceae</taxon>
        <taxon>Paractinoplanes</taxon>
    </lineage>
</organism>
<dbReference type="RefSeq" id="WP_253240057.1">
    <property type="nucleotide sequence ID" value="NZ_JAMYJR010000028.1"/>
</dbReference>
<proteinExistence type="predicted"/>
<protein>
    <submittedName>
        <fullName evidence="2">Type II secretion system GspH family protein</fullName>
    </submittedName>
</protein>
<evidence type="ECO:0000256" key="1">
    <source>
        <dbReference type="SAM" id="Phobius"/>
    </source>
</evidence>
<keyword evidence="3" id="KW-1185">Reference proteome</keyword>
<name>A0ABT1DT03_9ACTN</name>
<dbReference type="Pfam" id="PF07963">
    <property type="entry name" value="N_methyl"/>
    <property type="match status" value="1"/>
</dbReference>
<dbReference type="EMBL" id="JAMYJR010000028">
    <property type="protein sequence ID" value="MCO8273979.1"/>
    <property type="molecule type" value="Genomic_DNA"/>
</dbReference>
<keyword evidence="1" id="KW-1133">Transmembrane helix</keyword>
<reference evidence="2 3" key="1">
    <citation type="submission" date="2022-06" db="EMBL/GenBank/DDBJ databases">
        <title>New Species of the Genus Actinoplanes, ActinopZanes ferrugineus.</title>
        <authorList>
            <person name="Ding P."/>
        </authorList>
    </citation>
    <scope>NUCLEOTIDE SEQUENCE [LARGE SCALE GENOMIC DNA]</scope>
    <source>
        <strain evidence="2 3">TRM88003</strain>
    </source>
</reference>
<evidence type="ECO:0000313" key="2">
    <source>
        <dbReference type="EMBL" id="MCO8273979.1"/>
    </source>
</evidence>
<keyword evidence="1" id="KW-0472">Membrane</keyword>
<evidence type="ECO:0000313" key="3">
    <source>
        <dbReference type="Proteomes" id="UP001523369"/>
    </source>
</evidence>
<sequence>MGSGGRRVRDDGFTLVEVVVAMGIITLVMTSLTVFLVGSRKAARHAAQRDTAVRLALDGMEKARGLRGSALLGGRQQCTATCVDAVSTQVDTLLGAATTRWDAAGPGTLAVPQAGAQPDGSTVAAPGDPEVVLLDGVPFKRYYYLGACWQPTVSLASSLACGATATAAPLVRLVVAVAWRDGQCPAGTCAHAEAALFSTAIVDPFLVG</sequence>
<gene>
    <name evidence="2" type="ORF">M1L60_25600</name>
</gene>
<feature type="transmembrane region" description="Helical" evidence="1">
    <location>
        <begin position="12"/>
        <end position="37"/>
    </location>
</feature>
<accession>A0ABT1DT03</accession>
<dbReference type="NCBIfam" id="TIGR02532">
    <property type="entry name" value="IV_pilin_GFxxxE"/>
    <property type="match status" value="1"/>
</dbReference>
<comment type="caution">
    <text evidence="2">The sequence shown here is derived from an EMBL/GenBank/DDBJ whole genome shotgun (WGS) entry which is preliminary data.</text>
</comment>
<keyword evidence="1" id="KW-0812">Transmembrane</keyword>
<dbReference type="Proteomes" id="UP001523369">
    <property type="component" value="Unassembled WGS sequence"/>
</dbReference>